<evidence type="ECO:0000256" key="1">
    <source>
        <dbReference type="SAM" id="MobiDB-lite"/>
    </source>
</evidence>
<feature type="compositionally biased region" description="Low complexity" evidence="1">
    <location>
        <begin position="10"/>
        <end position="19"/>
    </location>
</feature>
<dbReference type="Proteomes" id="UP000623467">
    <property type="component" value="Unassembled WGS sequence"/>
</dbReference>
<comment type="caution">
    <text evidence="2">The sequence shown here is derived from an EMBL/GenBank/DDBJ whole genome shotgun (WGS) entry which is preliminary data.</text>
</comment>
<name>A0A8H6XNC7_9AGAR</name>
<reference evidence="2" key="1">
    <citation type="submission" date="2020-05" db="EMBL/GenBank/DDBJ databases">
        <title>Mycena genomes resolve the evolution of fungal bioluminescence.</title>
        <authorList>
            <person name="Tsai I.J."/>
        </authorList>
    </citation>
    <scope>NUCLEOTIDE SEQUENCE</scope>
    <source>
        <strain evidence="2">160909Yilan</strain>
    </source>
</reference>
<gene>
    <name evidence="2" type="ORF">MSAN_01956100</name>
</gene>
<sequence>MRGTGRLGLRRTSSLSSRRSTMKMRMLWPSPPHAALLSLASTFAPSDKPCHERGVHSRYPRVPSPTHALLSPPVHPMPRSTAEYLPLDRFGSGALCATYGAALRFAPTTRLVPHANDDTPSRANDLPRANTPNDTTRARIDLDVPSPTHTGGTVVRLRGT</sequence>
<protein>
    <submittedName>
        <fullName evidence="2">Uncharacterized protein</fullName>
    </submittedName>
</protein>
<evidence type="ECO:0000313" key="2">
    <source>
        <dbReference type="EMBL" id="KAF7343754.1"/>
    </source>
</evidence>
<feature type="region of interest" description="Disordered" evidence="1">
    <location>
        <begin position="1"/>
        <end position="20"/>
    </location>
</feature>
<feature type="region of interest" description="Disordered" evidence="1">
    <location>
        <begin position="48"/>
        <end position="76"/>
    </location>
</feature>
<keyword evidence="3" id="KW-1185">Reference proteome</keyword>
<accession>A0A8H6XNC7</accession>
<dbReference type="AlphaFoldDB" id="A0A8H6XNC7"/>
<organism evidence="2 3">
    <name type="scientific">Mycena sanguinolenta</name>
    <dbReference type="NCBI Taxonomy" id="230812"/>
    <lineage>
        <taxon>Eukaryota</taxon>
        <taxon>Fungi</taxon>
        <taxon>Dikarya</taxon>
        <taxon>Basidiomycota</taxon>
        <taxon>Agaricomycotina</taxon>
        <taxon>Agaricomycetes</taxon>
        <taxon>Agaricomycetidae</taxon>
        <taxon>Agaricales</taxon>
        <taxon>Marasmiineae</taxon>
        <taxon>Mycenaceae</taxon>
        <taxon>Mycena</taxon>
    </lineage>
</organism>
<proteinExistence type="predicted"/>
<feature type="region of interest" description="Disordered" evidence="1">
    <location>
        <begin position="111"/>
        <end position="152"/>
    </location>
</feature>
<evidence type="ECO:0000313" key="3">
    <source>
        <dbReference type="Proteomes" id="UP000623467"/>
    </source>
</evidence>
<dbReference type="EMBL" id="JACAZH010000022">
    <property type="protein sequence ID" value="KAF7343754.1"/>
    <property type="molecule type" value="Genomic_DNA"/>
</dbReference>